<dbReference type="InterPro" id="IPR001509">
    <property type="entry name" value="Epimerase_deHydtase"/>
</dbReference>
<evidence type="ECO:0000259" key="4">
    <source>
        <dbReference type="Pfam" id="PF01370"/>
    </source>
</evidence>
<dbReference type="SUPFAM" id="SSF51735">
    <property type="entry name" value="NAD(P)-binding Rossmann-fold domains"/>
    <property type="match status" value="1"/>
</dbReference>
<keyword evidence="2" id="KW-0560">Oxidoreductase</keyword>
<accession>A0ABU2BYN5</accession>
<dbReference type="EMBL" id="JAVDYG010000001">
    <property type="protein sequence ID" value="MDR7363506.1"/>
    <property type="molecule type" value="Genomic_DNA"/>
</dbReference>
<evidence type="ECO:0000256" key="2">
    <source>
        <dbReference type="ARBA" id="ARBA00023002"/>
    </source>
</evidence>
<organism evidence="5 6">
    <name type="scientific">Nocardioides marmoribigeumensis</name>
    <dbReference type="NCBI Taxonomy" id="433649"/>
    <lineage>
        <taxon>Bacteria</taxon>
        <taxon>Bacillati</taxon>
        <taxon>Actinomycetota</taxon>
        <taxon>Actinomycetes</taxon>
        <taxon>Propionibacteriales</taxon>
        <taxon>Nocardioidaceae</taxon>
        <taxon>Nocardioides</taxon>
    </lineage>
</organism>
<reference evidence="5 6" key="1">
    <citation type="submission" date="2023-07" db="EMBL/GenBank/DDBJ databases">
        <title>Sequencing the genomes of 1000 actinobacteria strains.</title>
        <authorList>
            <person name="Klenk H.-P."/>
        </authorList>
    </citation>
    <scope>NUCLEOTIDE SEQUENCE [LARGE SCALE GENOMIC DNA]</scope>
    <source>
        <strain evidence="5 6">DSM 19426</strain>
    </source>
</reference>
<dbReference type="Proteomes" id="UP001183648">
    <property type="component" value="Unassembled WGS sequence"/>
</dbReference>
<evidence type="ECO:0000313" key="5">
    <source>
        <dbReference type="EMBL" id="MDR7363506.1"/>
    </source>
</evidence>
<dbReference type="RefSeq" id="WP_310303982.1">
    <property type="nucleotide sequence ID" value="NZ_BAAAPS010000003.1"/>
</dbReference>
<evidence type="ECO:0000256" key="1">
    <source>
        <dbReference type="ARBA" id="ARBA00007637"/>
    </source>
</evidence>
<dbReference type="PANTHER" id="PTHR43103">
    <property type="entry name" value="NUCLEOSIDE-DIPHOSPHATE-SUGAR EPIMERASE"/>
    <property type="match status" value="1"/>
</dbReference>
<keyword evidence="3" id="KW-0520">NAD</keyword>
<protein>
    <submittedName>
        <fullName evidence="5">Nucleoside-diphosphate-sugar epimerase</fullName>
    </submittedName>
</protein>
<sequence length="359" mass="38251">MTRTPPSAVRPVLVTGALGNLGRLLLEELAGRGVAVVATDLRTPATERAAAAHPGVHVDWADLRDPAEVRRLVATHRPRALVHLAAIIPPAAYHDPDLTRAVNVTATGHVAEAVAAAAEPCRLVLASSMAVYGSRNPHTTEPGVTAQTPARPCELYGHHKLEAEALVRRVPSHVVLRVAAVVVPDSLLALDPESAHLEALLPVDGRVHVVDGRDVATALAAATDPAVDCEGRTLLVGGDDSCRLRQGQLTEEMTAAVGLRGALPPGLPGDPADEDGWFCVEWMDTTEAQALLGFQHHSWPDMLREARAAVGWKRPLLRAAAPLARLWFSLTPPRRGRRGPWAHVWADVTARWGDGATGR</sequence>
<dbReference type="PANTHER" id="PTHR43103:SF5">
    <property type="entry name" value="4-EPIMERASE, PUTATIVE (AFU_ORTHOLOGUE AFUA_7G00360)-RELATED"/>
    <property type="match status" value="1"/>
</dbReference>
<feature type="domain" description="NAD-dependent epimerase/dehydratase" evidence="4">
    <location>
        <begin position="12"/>
        <end position="171"/>
    </location>
</feature>
<dbReference type="Pfam" id="PF01370">
    <property type="entry name" value="Epimerase"/>
    <property type="match status" value="1"/>
</dbReference>
<comment type="caution">
    <text evidence="5">The sequence shown here is derived from an EMBL/GenBank/DDBJ whole genome shotgun (WGS) entry which is preliminary data.</text>
</comment>
<name>A0ABU2BYN5_9ACTN</name>
<proteinExistence type="inferred from homology"/>
<dbReference type="InterPro" id="IPR036291">
    <property type="entry name" value="NAD(P)-bd_dom_sf"/>
</dbReference>
<gene>
    <name evidence="5" type="ORF">J2S63_003059</name>
</gene>
<evidence type="ECO:0000256" key="3">
    <source>
        <dbReference type="ARBA" id="ARBA00023027"/>
    </source>
</evidence>
<evidence type="ECO:0000313" key="6">
    <source>
        <dbReference type="Proteomes" id="UP001183648"/>
    </source>
</evidence>
<comment type="similarity">
    <text evidence="1">Belongs to the NAD(P)-dependent epimerase/dehydratase family.</text>
</comment>
<keyword evidence="6" id="KW-1185">Reference proteome</keyword>
<dbReference type="Gene3D" id="3.40.50.720">
    <property type="entry name" value="NAD(P)-binding Rossmann-like Domain"/>
    <property type="match status" value="1"/>
</dbReference>